<comment type="caution">
    <text evidence="1">The sequence shown here is derived from an EMBL/GenBank/DDBJ whole genome shotgun (WGS) entry which is preliminary data.</text>
</comment>
<reference evidence="1" key="1">
    <citation type="submission" date="2019-12" db="EMBL/GenBank/DDBJ databases">
        <title>Genome sequencing and annotation of Brassica cretica.</title>
        <authorList>
            <person name="Studholme D.J."/>
            <person name="Sarris P."/>
        </authorList>
    </citation>
    <scope>NUCLEOTIDE SEQUENCE</scope>
    <source>
        <strain evidence="1">PFS-109/04</strain>
        <tissue evidence="1">Leaf</tissue>
    </source>
</reference>
<sequence length="87" mass="10123">MENSHLKTAQDQVPKGGYSIILKPEDSSSAAWFITRTVESKWMMIKLIREYKRKQLTPSSSIFDSLILIQRKQIGLPHQMRTLKFKS</sequence>
<evidence type="ECO:0000313" key="1">
    <source>
        <dbReference type="EMBL" id="KAF3539340.1"/>
    </source>
</evidence>
<accession>A0A8S9QDK0</accession>
<protein>
    <submittedName>
        <fullName evidence="1">Uncharacterized protein</fullName>
    </submittedName>
</protein>
<dbReference type="Proteomes" id="UP000712600">
    <property type="component" value="Unassembled WGS sequence"/>
</dbReference>
<dbReference type="AlphaFoldDB" id="A0A8S9QDK0"/>
<gene>
    <name evidence="1" type="ORF">F2Q69_00022466</name>
</gene>
<name>A0A8S9QDK0_BRACR</name>
<proteinExistence type="predicted"/>
<dbReference type="EMBL" id="QGKX02001290">
    <property type="protein sequence ID" value="KAF3539340.1"/>
    <property type="molecule type" value="Genomic_DNA"/>
</dbReference>
<evidence type="ECO:0000313" key="2">
    <source>
        <dbReference type="Proteomes" id="UP000712600"/>
    </source>
</evidence>
<organism evidence="1 2">
    <name type="scientific">Brassica cretica</name>
    <name type="common">Mustard</name>
    <dbReference type="NCBI Taxonomy" id="69181"/>
    <lineage>
        <taxon>Eukaryota</taxon>
        <taxon>Viridiplantae</taxon>
        <taxon>Streptophyta</taxon>
        <taxon>Embryophyta</taxon>
        <taxon>Tracheophyta</taxon>
        <taxon>Spermatophyta</taxon>
        <taxon>Magnoliopsida</taxon>
        <taxon>eudicotyledons</taxon>
        <taxon>Gunneridae</taxon>
        <taxon>Pentapetalae</taxon>
        <taxon>rosids</taxon>
        <taxon>malvids</taxon>
        <taxon>Brassicales</taxon>
        <taxon>Brassicaceae</taxon>
        <taxon>Brassiceae</taxon>
        <taxon>Brassica</taxon>
    </lineage>
</organism>